<proteinExistence type="predicted"/>
<evidence type="ECO:0000313" key="1">
    <source>
        <dbReference type="EMBL" id="OWP05189.1"/>
    </source>
</evidence>
<accession>A0A218ZAU5</accession>
<evidence type="ECO:0000313" key="2">
    <source>
        <dbReference type="Proteomes" id="UP000242519"/>
    </source>
</evidence>
<organism evidence="1 2">
    <name type="scientific">Diplocarpon coronariae</name>
    <dbReference type="NCBI Taxonomy" id="2795749"/>
    <lineage>
        <taxon>Eukaryota</taxon>
        <taxon>Fungi</taxon>
        <taxon>Dikarya</taxon>
        <taxon>Ascomycota</taxon>
        <taxon>Pezizomycotina</taxon>
        <taxon>Leotiomycetes</taxon>
        <taxon>Helotiales</taxon>
        <taxon>Drepanopezizaceae</taxon>
        <taxon>Diplocarpon</taxon>
    </lineage>
</organism>
<name>A0A218ZAU5_9HELO</name>
<dbReference type="InParanoid" id="A0A218ZAU5"/>
<dbReference type="Proteomes" id="UP000242519">
    <property type="component" value="Unassembled WGS sequence"/>
</dbReference>
<keyword evidence="2" id="KW-1185">Reference proteome</keyword>
<protein>
    <submittedName>
        <fullName evidence="1">Uncharacterized protein</fullName>
    </submittedName>
</protein>
<dbReference type="EMBL" id="MZNU01000077">
    <property type="protein sequence ID" value="OWP05189.1"/>
    <property type="molecule type" value="Genomic_DNA"/>
</dbReference>
<reference evidence="1 2" key="1">
    <citation type="submission" date="2017-04" db="EMBL/GenBank/DDBJ databases">
        <title>Draft genome sequence of Marssonina coronaria NL1: causal agent of apple blotch.</title>
        <authorList>
            <person name="Cheng Q."/>
        </authorList>
    </citation>
    <scope>NUCLEOTIDE SEQUENCE [LARGE SCALE GENOMIC DNA]</scope>
    <source>
        <strain evidence="1 2">NL1</strain>
    </source>
</reference>
<sequence>MKVKVKVKARARVRRRARASLDRFHRRVLGVRVLGFFYCPLPAPLGGDASDVTDLGTSSQIAKAILVGRENGIAGRILERPRVGDGQGRVVARRRFSVIESRVSMGLSSARRTELMLRQQRKGSVDEEIPALNLDLDRCTPSQHRQNPRNTTLVTDDEIRRGNIANCGWRMADGGWRLLVRSLPPLLAWSKSIPSPPPRRAS</sequence>
<dbReference type="AlphaFoldDB" id="A0A218ZAU5"/>
<gene>
    <name evidence="1" type="ORF">B2J93_3320</name>
</gene>
<comment type="caution">
    <text evidence="1">The sequence shown here is derived from an EMBL/GenBank/DDBJ whole genome shotgun (WGS) entry which is preliminary data.</text>
</comment>